<accession>A0A0G1L8Z0</accession>
<name>A0A0G1L8Z0_9BACT</name>
<reference evidence="1 2" key="1">
    <citation type="journal article" date="2015" name="Nature">
        <title>rRNA introns, odd ribosomes, and small enigmatic genomes across a large radiation of phyla.</title>
        <authorList>
            <person name="Brown C.T."/>
            <person name="Hug L.A."/>
            <person name="Thomas B.C."/>
            <person name="Sharon I."/>
            <person name="Castelle C.J."/>
            <person name="Singh A."/>
            <person name="Wilkins M.J."/>
            <person name="Williams K.H."/>
            <person name="Banfield J.F."/>
        </authorList>
    </citation>
    <scope>NUCLEOTIDE SEQUENCE [LARGE SCALE GENOMIC DNA]</scope>
</reference>
<evidence type="ECO:0000313" key="2">
    <source>
        <dbReference type="Proteomes" id="UP000033966"/>
    </source>
</evidence>
<evidence type="ECO:0000313" key="1">
    <source>
        <dbReference type="EMBL" id="KKT92365.1"/>
    </source>
</evidence>
<protein>
    <recommendedName>
        <fullName evidence="3">CARDB domain-containing protein</fullName>
    </recommendedName>
</protein>
<proteinExistence type="predicted"/>
<organism evidence="1 2">
    <name type="scientific">Candidatus Jorgensenbacteria bacterium GW2011_GWA2_45_13</name>
    <dbReference type="NCBI Taxonomy" id="1618662"/>
    <lineage>
        <taxon>Bacteria</taxon>
        <taxon>Candidatus Joergenseniibacteriota</taxon>
    </lineage>
</organism>
<evidence type="ECO:0008006" key="3">
    <source>
        <dbReference type="Google" id="ProtNLM"/>
    </source>
</evidence>
<dbReference type="Gene3D" id="2.60.40.10">
    <property type="entry name" value="Immunoglobulins"/>
    <property type="match status" value="1"/>
</dbReference>
<dbReference type="AlphaFoldDB" id="A0A0G1L8Z0"/>
<dbReference type="EMBL" id="LCKF01000002">
    <property type="protein sequence ID" value="KKT92365.1"/>
    <property type="molecule type" value="Genomic_DNA"/>
</dbReference>
<dbReference type="InterPro" id="IPR013783">
    <property type="entry name" value="Ig-like_fold"/>
</dbReference>
<gene>
    <name evidence="1" type="ORF">UW92_C0002G0009</name>
</gene>
<sequence>MSRTAKKIFYGVFYLALLGLIAYGFARPAIVTPPSCTDGVQNQLEQGIDCGGPCSVTCDVAKLVPLSVTGTVSVFGLSSGKAVLLAQVSNANEGYKATQFFYRFLVHDSTGKLIETVSGSDSISALERKYVFESGVSSVFQKIGKVTMEVYDVLWKKAYMALAPQVAVISGPTTTVGSDKITVSGSLKNQGSVEASDVAVVAVLYDKYGIEVFASQWIVSSLPASSSESFTVIFPNDPQIKNQIDPSQTKLFISPRA</sequence>
<comment type="caution">
    <text evidence="1">The sequence shown here is derived from an EMBL/GenBank/DDBJ whole genome shotgun (WGS) entry which is preliminary data.</text>
</comment>
<dbReference type="Proteomes" id="UP000033966">
    <property type="component" value="Unassembled WGS sequence"/>
</dbReference>
<dbReference type="NCBIfam" id="NF038353">
    <property type="entry name" value="FxLYD_dom"/>
    <property type="match status" value="1"/>
</dbReference>
<dbReference type="InterPro" id="IPR047676">
    <property type="entry name" value="FxLYD_dom"/>
</dbReference>